<evidence type="ECO:0000256" key="3">
    <source>
        <dbReference type="ARBA" id="ARBA00023163"/>
    </source>
</evidence>
<name>A0A938XV46_9BACL</name>
<sequence>MKQEERRKQTIQLLLDTTKALIKEKGCHSLTMKDIMEKSGLSKGAIFHYVRSKDEIFAWVLQERLEETHARFLNEVQHGPQTFEGPMQQIVHRLPLLEDPEEMINQVLLYLIGKKDEPAVANVLKQFYELAVQRSKQWIETGQQHQVIPPSVDPGKTAELFVLLSLGLRVRSAFPLLTPTYTSQDFSSFMIHVLQSGCGLNK</sequence>
<keyword evidence="7" id="KW-1185">Reference proteome</keyword>
<evidence type="ECO:0000313" key="7">
    <source>
        <dbReference type="Proteomes" id="UP000717624"/>
    </source>
</evidence>
<dbReference type="EMBL" id="JAFBEB010000007">
    <property type="protein sequence ID" value="MBM7590677.1"/>
    <property type="molecule type" value="Genomic_DNA"/>
</dbReference>
<dbReference type="PROSITE" id="PS50977">
    <property type="entry name" value="HTH_TETR_2"/>
    <property type="match status" value="1"/>
</dbReference>
<organism evidence="6 7">
    <name type="scientific">Brevibacillus fulvus</name>
    <dbReference type="NCBI Taxonomy" id="1125967"/>
    <lineage>
        <taxon>Bacteria</taxon>
        <taxon>Bacillati</taxon>
        <taxon>Bacillota</taxon>
        <taxon>Bacilli</taxon>
        <taxon>Bacillales</taxon>
        <taxon>Paenibacillaceae</taxon>
        <taxon>Brevibacillus</taxon>
    </lineage>
</organism>
<dbReference type="AlphaFoldDB" id="A0A938XV46"/>
<keyword evidence="3" id="KW-0804">Transcription</keyword>
<gene>
    <name evidence="6" type="ORF">JOD01_002287</name>
</gene>
<evidence type="ECO:0000256" key="2">
    <source>
        <dbReference type="ARBA" id="ARBA00023125"/>
    </source>
</evidence>
<dbReference type="InterPro" id="IPR001647">
    <property type="entry name" value="HTH_TetR"/>
</dbReference>
<protein>
    <submittedName>
        <fullName evidence="6">AcrR family transcriptional regulator</fullName>
    </submittedName>
</protein>
<dbReference type="RefSeq" id="WP_204518433.1">
    <property type="nucleotide sequence ID" value="NZ_BAABIN010000016.1"/>
</dbReference>
<dbReference type="PANTHER" id="PTHR47506:SF6">
    <property type="entry name" value="HTH-TYPE TRANSCRIPTIONAL REPRESSOR NEMR"/>
    <property type="match status" value="1"/>
</dbReference>
<feature type="DNA-binding region" description="H-T-H motif" evidence="4">
    <location>
        <begin position="31"/>
        <end position="50"/>
    </location>
</feature>
<feature type="domain" description="HTH tetR-type" evidence="5">
    <location>
        <begin position="8"/>
        <end position="68"/>
    </location>
</feature>
<dbReference type="PANTHER" id="PTHR47506">
    <property type="entry name" value="TRANSCRIPTIONAL REGULATORY PROTEIN"/>
    <property type="match status" value="1"/>
</dbReference>
<evidence type="ECO:0000259" key="5">
    <source>
        <dbReference type="PROSITE" id="PS50977"/>
    </source>
</evidence>
<dbReference type="SUPFAM" id="SSF46689">
    <property type="entry name" value="Homeodomain-like"/>
    <property type="match status" value="1"/>
</dbReference>
<comment type="caution">
    <text evidence="6">The sequence shown here is derived from an EMBL/GenBank/DDBJ whole genome shotgun (WGS) entry which is preliminary data.</text>
</comment>
<dbReference type="Gene3D" id="1.10.357.10">
    <property type="entry name" value="Tetracycline Repressor, domain 2"/>
    <property type="match status" value="1"/>
</dbReference>
<evidence type="ECO:0000256" key="1">
    <source>
        <dbReference type="ARBA" id="ARBA00023015"/>
    </source>
</evidence>
<dbReference type="InterPro" id="IPR036271">
    <property type="entry name" value="Tet_transcr_reg_TetR-rel_C_sf"/>
</dbReference>
<dbReference type="SUPFAM" id="SSF48498">
    <property type="entry name" value="Tetracyclin repressor-like, C-terminal domain"/>
    <property type="match status" value="1"/>
</dbReference>
<accession>A0A938XV46</accession>
<dbReference type="InterPro" id="IPR009057">
    <property type="entry name" value="Homeodomain-like_sf"/>
</dbReference>
<dbReference type="Proteomes" id="UP000717624">
    <property type="component" value="Unassembled WGS sequence"/>
</dbReference>
<keyword evidence="2 4" id="KW-0238">DNA-binding</keyword>
<proteinExistence type="predicted"/>
<evidence type="ECO:0000313" key="6">
    <source>
        <dbReference type="EMBL" id="MBM7590677.1"/>
    </source>
</evidence>
<reference evidence="6" key="1">
    <citation type="submission" date="2021-01" db="EMBL/GenBank/DDBJ databases">
        <title>Genomic Encyclopedia of Type Strains, Phase IV (KMG-IV): sequencing the most valuable type-strain genomes for metagenomic binning, comparative biology and taxonomic classification.</title>
        <authorList>
            <person name="Goeker M."/>
        </authorList>
    </citation>
    <scope>NUCLEOTIDE SEQUENCE</scope>
    <source>
        <strain evidence="6">DSM 25523</strain>
    </source>
</reference>
<keyword evidence="1" id="KW-0805">Transcription regulation</keyword>
<dbReference type="PRINTS" id="PR00455">
    <property type="entry name" value="HTHTETR"/>
</dbReference>
<dbReference type="GO" id="GO:0003677">
    <property type="term" value="F:DNA binding"/>
    <property type="evidence" value="ECO:0007669"/>
    <property type="project" value="UniProtKB-UniRule"/>
</dbReference>
<evidence type="ECO:0000256" key="4">
    <source>
        <dbReference type="PROSITE-ProRule" id="PRU00335"/>
    </source>
</evidence>
<dbReference type="Pfam" id="PF00440">
    <property type="entry name" value="TetR_N"/>
    <property type="match status" value="1"/>
</dbReference>